<evidence type="ECO:0000259" key="3">
    <source>
        <dbReference type="Pfam" id="PF00155"/>
    </source>
</evidence>
<sequence length="407" mass="44099">MSLTKIEQLFQEKLAQLQAQGISKGNEKVITGRQAAAEGLGPRYFLQGYGQQAFLRMNSNSYLGLAEHARLMQAEAEAVERFGTGPGAVRFISGTCQPHVELEQKLAQFHGRDAAMIMSAAYATMVGVLPQFISDETLVISDALNHNCIINAIRLAHPARKEIYAHNDVNALDRLLDANKGQVKRVCVVTDGIFSMRGDHAPLDRINRCCQRHADGYEEGIITVVDDSHGVGAFGETGRGTEEYMGSQADILIATLGKAFGVNGGYIVASKIVIDYLRETAPLYIYSNPITPAEAAAALAALDIVDSQEGAHLLAKLRKLSALLRSGLEQLGFETLPGEHPIVPILVRDTQKTSALVAHLFAQRILVTGLNYPVVPNGEQEIRLQVSADHTEQDIDYLLAALANFGA</sequence>
<dbReference type="PANTHER" id="PTHR13693">
    <property type="entry name" value="CLASS II AMINOTRANSFERASE/8-AMINO-7-OXONONANOATE SYNTHASE"/>
    <property type="match status" value="1"/>
</dbReference>
<gene>
    <name evidence="4" type="ORF">SAMN05421881_10986</name>
</gene>
<keyword evidence="5" id="KW-1185">Reference proteome</keyword>
<dbReference type="SUPFAM" id="SSF53383">
    <property type="entry name" value="PLP-dependent transferases"/>
    <property type="match status" value="1"/>
</dbReference>
<keyword evidence="2 4" id="KW-0808">Transferase</keyword>
<dbReference type="AlphaFoldDB" id="A0A1H3PH07"/>
<dbReference type="EMBL" id="FNOY01000098">
    <property type="protein sequence ID" value="SDZ00223.1"/>
    <property type="molecule type" value="Genomic_DNA"/>
</dbReference>
<dbReference type="Gene3D" id="3.40.640.10">
    <property type="entry name" value="Type I PLP-dependent aspartate aminotransferase-like (Major domain)"/>
    <property type="match status" value="1"/>
</dbReference>
<dbReference type="InterPro" id="IPR050087">
    <property type="entry name" value="AON_synthase_class-II"/>
</dbReference>
<evidence type="ECO:0000313" key="4">
    <source>
        <dbReference type="EMBL" id="SDZ00223.1"/>
    </source>
</evidence>
<dbReference type="STRING" id="44576.SAMN05421881_10986"/>
<dbReference type="Gene3D" id="3.90.1150.10">
    <property type="entry name" value="Aspartate Aminotransferase, domain 1"/>
    <property type="match status" value="1"/>
</dbReference>
<dbReference type="GO" id="GO:0030170">
    <property type="term" value="F:pyridoxal phosphate binding"/>
    <property type="evidence" value="ECO:0007669"/>
    <property type="project" value="InterPro"/>
</dbReference>
<name>A0A1H3PH07_9PROT</name>
<dbReference type="OrthoDB" id="9807157at2"/>
<protein>
    <submittedName>
        <fullName evidence="4">Glycine C-acetyltransferase</fullName>
    </submittedName>
</protein>
<dbReference type="InterPro" id="IPR015424">
    <property type="entry name" value="PyrdxlP-dep_Trfase"/>
</dbReference>
<dbReference type="Proteomes" id="UP000198640">
    <property type="component" value="Unassembled WGS sequence"/>
</dbReference>
<evidence type="ECO:0000313" key="5">
    <source>
        <dbReference type="Proteomes" id="UP000198640"/>
    </source>
</evidence>
<organism evidence="4 5">
    <name type="scientific">Nitrosomonas halophila</name>
    <dbReference type="NCBI Taxonomy" id="44576"/>
    <lineage>
        <taxon>Bacteria</taxon>
        <taxon>Pseudomonadati</taxon>
        <taxon>Pseudomonadota</taxon>
        <taxon>Betaproteobacteria</taxon>
        <taxon>Nitrosomonadales</taxon>
        <taxon>Nitrosomonadaceae</taxon>
        <taxon>Nitrosomonas</taxon>
    </lineage>
</organism>
<dbReference type="InterPro" id="IPR004839">
    <property type="entry name" value="Aminotransferase_I/II_large"/>
</dbReference>
<dbReference type="InterPro" id="IPR015422">
    <property type="entry name" value="PyrdxlP-dep_Trfase_small"/>
</dbReference>
<proteinExistence type="predicted"/>
<dbReference type="Pfam" id="PF00155">
    <property type="entry name" value="Aminotran_1_2"/>
    <property type="match status" value="1"/>
</dbReference>
<evidence type="ECO:0000256" key="1">
    <source>
        <dbReference type="ARBA" id="ARBA00001933"/>
    </source>
</evidence>
<reference evidence="4 5" key="1">
    <citation type="submission" date="2016-10" db="EMBL/GenBank/DDBJ databases">
        <authorList>
            <person name="de Groot N.N."/>
        </authorList>
    </citation>
    <scope>NUCLEOTIDE SEQUENCE [LARGE SCALE GENOMIC DNA]</scope>
    <source>
        <strain evidence="4 5">Nm1</strain>
    </source>
</reference>
<dbReference type="RefSeq" id="WP_090415816.1">
    <property type="nucleotide sequence ID" value="NZ_FNOY01000098.1"/>
</dbReference>
<accession>A0A1H3PH07</accession>
<dbReference type="InterPro" id="IPR015421">
    <property type="entry name" value="PyrdxlP-dep_Trfase_major"/>
</dbReference>
<feature type="domain" description="Aminotransferase class I/classII large" evidence="3">
    <location>
        <begin position="55"/>
        <end position="402"/>
    </location>
</feature>
<comment type="cofactor">
    <cofactor evidence="1">
        <name>pyridoxal 5'-phosphate</name>
        <dbReference type="ChEBI" id="CHEBI:597326"/>
    </cofactor>
</comment>
<dbReference type="GO" id="GO:0016740">
    <property type="term" value="F:transferase activity"/>
    <property type="evidence" value="ECO:0007669"/>
    <property type="project" value="UniProtKB-KW"/>
</dbReference>
<evidence type="ECO:0000256" key="2">
    <source>
        <dbReference type="ARBA" id="ARBA00022679"/>
    </source>
</evidence>